<accession>A0A2T5BXB8</accession>
<dbReference type="CDD" id="cd24011">
    <property type="entry name" value="ASKHA_NBD_BK"/>
    <property type="match status" value="1"/>
</dbReference>
<dbReference type="HAMAP" id="MF_00542">
    <property type="entry name" value="Butyrate_kinase"/>
    <property type="match status" value="1"/>
</dbReference>
<keyword evidence="12" id="KW-1185">Reference proteome</keyword>
<dbReference type="GO" id="GO:0047761">
    <property type="term" value="F:butyrate kinase activity"/>
    <property type="evidence" value="ECO:0007669"/>
    <property type="project" value="UniProtKB-UniRule"/>
</dbReference>
<dbReference type="PANTHER" id="PTHR21060:SF3">
    <property type="entry name" value="BUTYRATE KINASE 2-RELATED"/>
    <property type="match status" value="1"/>
</dbReference>
<dbReference type="PIRSF" id="PIRSF036458">
    <property type="entry name" value="Butyrate_kin"/>
    <property type="match status" value="1"/>
</dbReference>
<evidence type="ECO:0000256" key="9">
    <source>
        <dbReference type="HAMAP-Rule" id="MF_00542"/>
    </source>
</evidence>
<dbReference type="NCBIfam" id="NF002834">
    <property type="entry name" value="PRK03011.1-5"/>
    <property type="match status" value="1"/>
</dbReference>
<dbReference type="Pfam" id="PF00871">
    <property type="entry name" value="Acetate_kinase"/>
    <property type="match status" value="1"/>
</dbReference>
<dbReference type="Gene3D" id="3.30.420.40">
    <property type="match status" value="2"/>
</dbReference>
<dbReference type="InterPro" id="IPR011245">
    <property type="entry name" value="Butyrate_kin"/>
</dbReference>
<evidence type="ECO:0000256" key="4">
    <source>
        <dbReference type="ARBA" id="ARBA00022679"/>
    </source>
</evidence>
<dbReference type="GO" id="GO:0008776">
    <property type="term" value="F:acetate kinase activity"/>
    <property type="evidence" value="ECO:0007669"/>
    <property type="project" value="TreeGrafter"/>
</dbReference>
<evidence type="ECO:0000256" key="8">
    <source>
        <dbReference type="ARBA" id="ARBA00048596"/>
    </source>
</evidence>
<dbReference type="PROSITE" id="PS01076">
    <property type="entry name" value="ACETATE_KINASE_2"/>
    <property type="match status" value="1"/>
</dbReference>
<dbReference type="AlphaFoldDB" id="A0A2T5BXB8"/>
<evidence type="ECO:0000256" key="10">
    <source>
        <dbReference type="RuleBase" id="RU003835"/>
    </source>
</evidence>
<dbReference type="OrthoDB" id="9771859at2"/>
<dbReference type="Proteomes" id="UP000243525">
    <property type="component" value="Unassembled WGS sequence"/>
</dbReference>
<dbReference type="PRINTS" id="PR00471">
    <property type="entry name" value="ACETATEKNASE"/>
</dbReference>
<evidence type="ECO:0000256" key="3">
    <source>
        <dbReference type="ARBA" id="ARBA00022490"/>
    </source>
</evidence>
<keyword evidence="7 9" id="KW-0067">ATP-binding</keyword>
<evidence type="ECO:0000256" key="1">
    <source>
        <dbReference type="ARBA" id="ARBA00004496"/>
    </source>
</evidence>
<dbReference type="InterPro" id="IPR023865">
    <property type="entry name" value="Aliphatic_acid_kinase_CS"/>
</dbReference>
<keyword evidence="6 9" id="KW-0418">Kinase</keyword>
<gene>
    <name evidence="9" type="primary">buk</name>
    <name evidence="11" type="ORF">C8N47_13014</name>
</gene>
<evidence type="ECO:0000256" key="7">
    <source>
        <dbReference type="ARBA" id="ARBA00022840"/>
    </source>
</evidence>
<dbReference type="PROSITE" id="PS01075">
    <property type="entry name" value="ACETATE_KINASE_1"/>
    <property type="match status" value="1"/>
</dbReference>
<evidence type="ECO:0000313" key="12">
    <source>
        <dbReference type="Proteomes" id="UP000243525"/>
    </source>
</evidence>
<dbReference type="SUPFAM" id="SSF53067">
    <property type="entry name" value="Actin-like ATPase domain"/>
    <property type="match status" value="2"/>
</dbReference>
<dbReference type="InterPro" id="IPR000890">
    <property type="entry name" value="Aliphatic_acid_kin_short-chain"/>
</dbReference>
<reference evidence="11 12" key="1">
    <citation type="submission" date="2018-04" db="EMBL/GenBank/DDBJ databases">
        <title>Genomic Encyclopedia of Archaeal and Bacterial Type Strains, Phase II (KMG-II): from individual species to whole genera.</title>
        <authorList>
            <person name="Goeker M."/>
        </authorList>
    </citation>
    <scope>NUCLEOTIDE SEQUENCE [LARGE SCALE GENOMIC DNA]</scope>
    <source>
        <strain evidence="11 12">DSM 28823</strain>
    </source>
</reference>
<organism evidence="11 12">
    <name type="scientific">Mangrovibacterium marinum</name>
    <dbReference type="NCBI Taxonomy" id="1639118"/>
    <lineage>
        <taxon>Bacteria</taxon>
        <taxon>Pseudomonadati</taxon>
        <taxon>Bacteroidota</taxon>
        <taxon>Bacteroidia</taxon>
        <taxon>Marinilabiliales</taxon>
        <taxon>Prolixibacteraceae</taxon>
        <taxon>Mangrovibacterium</taxon>
    </lineage>
</organism>
<dbReference type="PANTHER" id="PTHR21060">
    <property type="entry name" value="ACETATE KINASE"/>
    <property type="match status" value="1"/>
</dbReference>
<evidence type="ECO:0000256" key="2">
    <source>
        <dbReference type="ARBA" id="ARBA00008748"/>
    </source>
</evidence>
<keyword evidence="4 9" id="KW-0808">Transferase</keyword>
<dbReference type="RefSeq" id="WP_107823844.1">
    <property type="nucleotide sequence ID" value="NZ_QAAD01000030.1"/>
</dbReference>
<dbReference type="NCBIfam" id="TIGR02707">
    <property type="entry name" value="butyr_kinase"/>
    <property type="match status" value="1"/>
</dbReference>
<comment type="similarity">
    <text evidence="2 9 10">Belongs to the acetokinase family.</text>
</comment>
<sequence length="364" mass="39973">MNLKKKHYILAINPGSTSTKFAVYENERCVLNKTLRHSVEELSVYADIIEQFGYRKGMIIDALVEAGIEIDRIRHIIGRGGLTYPLESGVYQVDQQMLEHARQGIYGKHASNLGPIIADYIASQIPGARAYIADPVVTDELDPLARITGHPKFEKRSIFHALNQKATARLHARKTGTHYEDLRLIVVHLGGGISVGAHLNGRVVDVNNALDGDGPFSPERSGGLPVGQLIDLCFSGRYSKDEIYRMVVGEGGYVAYLGTNNALDVRKRADDGDRQAQFIEEALTYQVAKCIGEMAAVLSGQVDAILLTGGMAYSDLLVGKIKQRVAFIAPIFVYPGEDELEALAMNALMVARGELACRKYNPRM</sequence>
<dbReference type="GO" id="GO:0005524">
    <property type="term" value="F:ATP binding"/>
    <property type="evidence" value="ECO:0007669"/>
    <property type="project" value="UniProtKB-KW"/>
</dbReference>
<name>A0A2T5BXB8_9BACT</name>
<evidence type="ECO:0000256" key="5">
    <source>
        <dbReference type="ARBA" id="ARBA00022741"/>
    </source>
</evidence>
<evidence type="ECO:0000256" key="6">
    <source>
        <dbReference type="ARBA" id="ARBA00022777"/>
    </source>
</evidence>
<comment type="caution">
    <text evidence="11">The sequence shown here is derived from an EMBL/GenBank/DDBJ whole genome shotgun (WGS) entry which is preliminary data.</text>
</comment>
<dbReference type="GO" id="GO:0006083">
    <property type="term" value="P:acetate metabolic process"/>
    <property type="evidence" value="ECO:0007669"/>
    <property type="project" value="TreeGrafter"/>
</dbReference>
<protein>
    <recommendedName>
        <fullName evidence="9">Probable butyrate kinase</fullName>
        <shortName evidence="9">BK</shortName>
        <ecNumber evidence="9">2.7.2.7</ecNumber>
    </recommendedName>
    <alternativeName>
        <fullName evidence="9">Branched-chain carboxylic acid kinase</fullName>
    </alternativeName>
</protein>
<keyword evidence="3 9" id="KW-0963">Cytoplasm</keyword>
<dbReference type="EC" id="2.7.2.7" evidence="9"/>
<dbReference type="GO" id="GO:0005737">
    <property type="term" value="C:cytoplasm"/>
    <property type="evidence" value="ECO:0007669"/>
    <property type="project" value="UniProtKB-SubCell"/>
</dbReference>
<dbReference type="InterPro" id="IPR043129">
    <property type="entry name" value="ATPase_NBD"/>
</dbReference>
<comment type="catalytic activity">
    <reaction evidence="8 9">
        <text>butanoate + ATP = butanoyl phosphate + ADP</text>
        <dbReference type="Rhea" id="RHEA:13585"/>
        <dbReference type="ChEBI" id="CHEBI:17968"/>
        <dbReference type="ChEBI" id="CHEBI:30616"/>
        <dbReference type="ChEBI" id="CHEBI:58079"/>
        <dbReference type="ChEBI" id="CHEBI:456216"/>
        <dbReference type="EC" id="2.7.2.7"/>
    </reaction>
</comment>
<dbReference type="EMBL" id="QAAD01000030">
    <property type="protein sequence ID" value="PTN04620.1"/>
    <property type="molecule type" value="Genomic_DNA"/>
</dbReference>
<evidence type="ECO:0000313" key="11">
    <source>
        <dbReference type="EMBL" id="PTN04620.1"/>
    </source>
</evidence>
<proteinExistence type="inferred from homology"/>
<keyword evidence="5 9" id="KW-0547">Nucleotide-binding</keyword>
<comment type="subcellular location">
    <subcellularLocation>
        <location evidence="1 9">Cytoplasm</location>
    </subcellularLocation>
</comment>